<protein>
    <submittedName>
        <fullName evidence="4">G_PROTEIN_RECEP_F1_2 domain-containing protein</fullName>
    </submittedName>
</protein>
<dbReference type="WBParaSite" id="TCLT_0001007501-mRNA-1">
    <property type="protein sequence ID" value="TCLT_0001007501-mRNA-1"/>
    <property type="gene ID" value="TCLT_0001007501"/>
</dbReference>
<evidence type="ECO:0000256" key="1">
    <source>
        <dbReference type="SAM" id="Phobius"/>
    </source>
</evidence>
<reference evidence="2 3" key="2">
    <citation type="submission" date="2018-11" db="EMBL/GenBank/DDBJ databases">
        <authorList>
            <consortium name="Pathogen Informatics"/>
        </authorList>
    </citation>
    <scope>NUCLEOTIDE SEQUENCE [LARGE SCALE GENOMIC DNA]</scope>
</reference>
<keyword evidence="1" id="KW-1133">Transmembrane helix</keyword>
<keyword evidence="1" id="KW-0472">Membrane</keyword>
<evidence type="ECO:0000313" key="4">
    <source>
        <dbReference type="WBParaSite" id="TCLT_0001007501-mRNA-1"/>
    </source>
</evidence>
<name>A0A0N5DA88_THECL</name>
<keyword evidence="3" id="KW-1185">Reference proteome</keyword>
<accession>A0A0N5DA88</accession>
<proteinExistence type="predicted"/>
<dbReference type="SUPFAM" id="SSF81321">
    <property type="entry name" value="Family A G protein-coupled receptor-like"/>
    <property type="match status" value="1"/>
</dbReference>
<dbReference type="EMBL" id="UYYF01004960">
    <property type="protein sequence ID" value="VDN07736.1"/>
    <property type="molecule type" value="Genomic_DNA"/>
</dbReference>
<feature type="transmembrane region" description="Helical" evidence="1">
    <location>
        <begin position="94"/>
        <end position="114"/>
    </location>
</feature>
<gene>
    <name evidence="2" type="ORF">TCLT_LOCUS10064</name>
</gene>
<reference evidence="4" key="1">
    <citation type="submission" date="2017-02" db="UniProtKB">
        <authorList>
            <consortium name="WormBaseParasite"/>
        </authorList>
    </citation>
    <scope>IDENTIFICATION</scope>
</reference>
<organism evidence="4">
    <name type="scientific">Thelazia callipaeda</name>
    <name type="common">Oriental eyeworm</name>
    <name type="synonym">Parasitic nematode</name>
    <dbReference type="NCBI Taxonomy" id="103827"/>
    <lineage>
        <taxon>Eukaryota</taxon>
        <taxon>Metazoa</taxon>
        <taxon>Ecdysozoa</taxon>
        <taxon>Nematoda</taxon>
        <taxon>Chromadorea</taxon>
        <taxon>Rhabditida</taxon>
        <taxon>Spirurina</taxon>
        <taxon>Spiruromorpha</taxon>
        <taxon>Thelazioidea</taxon>
        <taxon>Thelaziidae</taxon>
        <taxon>Thelazia</taxon>
    </lineage>
</organism>
<sequence>MNMVETIFCVGLPSCIILLSNLFVIIRLRSYLKQIPSSPTVSFNTASLVVHSESAPVKSCKKTSLARLAQSLSINDKPIRKRQHKSLRYADLRLTRSLLVVTWIFVALNLPNYAYRMVIQFTSLDLQTPAMRRISLLVHTLLYTHHAFLFYFYIFNSPQMKKRLLPTALKLLECYCFKTLENGSY</sequence>
<feature type="transmembrane region" description="Helical" evidence="1">
    <location>
        <begin position="134"/>
        <end position="154"/>
    </location>
</feature>
<dbReference type="AlphaFoldDB" id="A0A0N5DA88"/>
<dbReference type="Gene3D" id="1.20.1070.10">
    <property type="entry name" value="Rhodopsin 7-helix transmembrane proteins"/>
    <property type="match status" value="1"/>
</dbReference>
<dbReference type="STRING" id="103827.A0A0N5DA88"/>
<dbReference type="OrthoDB" id="9990906at2759"/>
<dbReference type="Proteomes" id="UP000276776">
    <property type="component" value="Unassembled WGS sequence"/>
</dbReference>
<evidence type="ECO:0000313" key="3">
    <source>
        <dbReference type="Proteomes" id="UP000276776"/>
    </source>
</evidence>
<evidence type="ECO:0000313" key="2">
    <source>
        <dbReference type="EMBL" id="VDN07736.1"/>
    </source>
</evidence>
<keyword evidence="1" id="KW-0812">Transmembrane</keyword>
<feature type="transmembrane region" description="Helical" evidence="1">
    <location>
        <begin position="6"/>
        <end position="26"/>
    </location>
</feature>